<proteinExistence type="predicted"/>
<feature type="transmembrane region" description="Helical" evidence="2">
    <location>
        <begin position="102"/>
        <end position="125"/>
    </location>
</feature>
<feature type="region of interest" description="Disordered" evidence="1">
    <location>
        <begin position="1"/>
        <end position="26"/>
    </location>
</feature>
<sequence>MSGERLYMMPDPRSSDHKPPMAPQRGATPLLRALTGVSALLGLVSVAALAFKILSNAAWAAYDDGSRSGPRLTLTPPGTPERDESLMYVREAARFRDHSDSLMWAAVIVGIVLAPVTAYCSWRVARKGPYFYDRNTRIVTYAMYHLYWLYPLIVFIVLTAMHAQSARLPATAPPRDEAEGGLYLPAGVFDLETLACGARALADQAGRASAADRLGRVCVGETVTRWLTLPIALLTAGLALLLELDRRGARRCIAVAENVRSAW</sequence>
<evidence type="ECO:0008006" key="5">
    <source>
        <dbReference type="Google" id="ProtNLM"/>
    </source>
</evidence>
<keyword evidence="4" id="KW-1185">Reference proteome</keyword>
<keyword evidence="2" id="KW-0812">Transmembrane</keyword>
<evidence type="ECO:0000313" key="3">
    <source>
        <dbReference type="EMBL" id="KAK8124091.1"/>
    </source>
</evidence>
<keyword evidence="2" id="KW-1133">Transmembrane helix</keyword>
<feature type="transmembrane region" description="Helical" evidence="2">
    <location>
        <begin position="223"/>
        <end position="242"/>
    </location>
</feature>
<organism evidence="3 4">
    <name type="scientific">Apiospora kogelbergensis</name>
    <dbReference type="NCBI Taxonomy" id="1337665"/>
    <lineage>
        <taxon>Eukaryota</taxon>
        <taxon>Fungi</taxon>
        <taxon>Dikarya</taxon>
        <taxon>Ascomycota</taxon>
        <taxon>Pezizomycotina</taxon>
        <taxon>Sordariomycetes</taxon>
        <taxon>Xylariomycetidae</taxon>
        <taxon>Amphisphaeriales</taxon>
        <taxon>Apiosporaceae</taxon>
        <taxon>Apiospora</taxon>
    </lineage>
</organism>
<dbReference type="Proteomes" id="UP001392437">
    <property type="component" value="Unassembled WGS sequence"/>
</dbReference>
<comment type="caution">
    <text evidence="3">The sequence shown here is derived from an EMBL/GenBank/DDBJ whole genome shotgun (WGS) entry which is preliminary data.</text>
</comment>
<feature type="transmembrane region" description="Helical" evidence="2">
    <location>
        <begin position="146"/>
        <end position="163"/>
    </location>
</feature>
<evidence type="ECO:0000256" key="2">
    <source>
        <dbReference type="SAM" id="Phobius"/>
    </source>
</evidence>
<name>A0AAW0R5E0_9PEZI</name>
<keyword evidence="2" id="KW-0472">Membrane</keyword>
<reference evidence="3 4" key="1">
    <citation type="submission" date="2023-01" db="EMBL/GenBank/DDBJ databases">
        <title>Analysis of 21 Apiospora genomes using comparative genomics revels a genus with tremendous synthesis potential of carbohydrate active enzymes and secondary metabolites.</title>
        <authorList>
            <person name="Sorensen T."/>
        </authorList>
    </citation>
    <scope>NUCLEOTIDE SEQUENCE [LARGE SCALE GENOMIC DNA]</scope>
    <source>
        <strain evidence="3 4">CBS 117206</strain>
    </source>
</reference>
<evidence type="ECO:0000313" key="4">
    <source>
        <dbReference type="Proteomes" id="UP001392437"/>
    </source>
</evidence>
<gene>
    <name evidence="3" type="ORF">PG999_004009</name>
</gene>
<dbReference type="EMBL" id="JAQQWP010000003">
    <property type="protein sequence ID" value="KAK8124091.1"/>
    <property type="molecule type" value="Genomic_DNA"/>
</dbReference>
<accession>A0AAW0R5E0</accession>
<evidence type="ECO:0000256" key="1">
    <source>
        <dbReference type="SAM" id="MobiDB-lite"/>
    </source>
</evidence>
<protein>
    <recommendedName>
        <fullName evidence="5">DUF4328 domain-containing protein</fullName>
    </recommendedName>
</protein>
<dbReference type="AlphaFoldDB" id="A0AAW0R5E0"/>